<accession>A0A6A6UYW2</accession>
<evidence type="ECO:0000313" key="1">
    <source>
        <dbReference type="EMBL" id="KAF2742580.1"/>
    </source>
</evidence>
<keyword evidence="2" id="KW-1185">Reference proteome</keyword>
<organism evidence="1 2">
    <name type="scientific">Sporormia fimetaria CBS 119925</name>
    <dbReference type="NCBI Taxonomy" id="1340428"/>
    <lineage>
        <taxon>Eukaryota</taxon>
        <taxon>Fungi</taxon>
        <taxon>Dikarya</taxon>
        <taxon>Ascomycota</taxon>
        <taxon>Pezizomycotina</taxon>
        <taxon>Dothideomycetes</taxon>
        <taxon>Pleosporomycetidae</taxon>
        <taxon>Pleosporales</taxon>
        <taxon>Sporormiaceae</taxon>
        <taxon>Sporormia</taxon>
    </lineage>
</organism>
<protein>
    <submittedName>
        <fullName evidence="1">Uncharacterized protein</fullName>
    </submittedName>
</protein>
<dbReference type="AlphaFoldDB" id="A0A6A6UYW2"/>
<reference evidence="1" key="1">
    <citation type="journal article" date="2020" name="Stud. Mycol.">
        <title>101 Dothideomycetes genomes: a test case for predicting lifestyles and emergence of pathogens.</title>
        <authorList>
            <person name="Haridas S."/>
            <person name="Albert R."/>
            <person name="Binder M."/>
            <person name="Bloem J."/>
            <person name="Labutti K."/>
            <person name="Salamov A."/>
            <person name="Andreopoulos B."/>
            <person name="Baker S."/>
            <person name="Barry K."/>
            <person name="Bills G."/>
            <person name="Bluhm B."/>
            <person name="Cannon C."/>
            <person name="Castanera R."/>
            <person name="Culley D."/>
            <person name="Daum C."/>
            <person name="Ezra D."/>
            <person name="Gonzalez J."/>
            <person name="Henrissat B."/>
            <person name="Kuo A."/>
            <person name="Liang C."/>
            <person name="Lipzen A."/>
            <person name="Lutzoni F."/>
            <person name="Magnuson J."/>
            <person name="Mondo S."/>
            <person name="Nolan M."/>
            <person name="Ohm R."/>
            <person name="Pangilinan J."/>
            <person name="Park H.-J."/>
            <person name="Ramirez L."/>
            <person name="Alfaro M."/>
            <person name="Sun H."/>
            <person name="Tritt A."/>
            <person name="Yoshinaga Y."/>
            <person name="Zwiers L.-H."/>
            <person name="Turgeon B."/>
            <person name="Goodwin S."/>
            <person name="Spatafora J."/>
            <person name="Crous P."/>
            <person name="Grigoriev I."/>
        </authorList>
    </citation>
    <scope>NUCLEOTIDE SEQUENCE</scope>
    <source>
        <strain evidence="1">CBS 119925</strain>
    </source>
</reference>
<dbReference type="EMBL" id="MU006607">
    <property type="protein sequence ID" value="KAF2742580.1"/>
    <property type="molecule type" value="Genomic_DNA"/>
</dbReference>
<dbReference type="Proteomes" id="UP000799440">
    <property type="component" value="Unassembled WGS sequence"/>
</dbReference>
<gene>
    <name evidence="1" type="ORF">M011DRAFT_266505</name>
</gene>
<evidence type="ECO:0000313" key="2">
    <source>
        <dbReference type="Proteomes" id="UP000799440"/>
    </source>
</evidence>
<sequence length="75" mass="8107">MSCRSSSSTTIYLTCSACSVDTKRAQRAPCMKLLCCSRCSAESVRALRAPCMKLLCSFPRLAESDPGPVEPSLRS</sequence>
<proteinExistence type="predicted"/>
<name>A0A6A6UYW2_9PLEO</name>